<feature type="domain" description="Porin opacity type" evidence="3">
    <location>
        <begin position="56"/>
        <end position="181"/>
    </location>
</feature>
<organism evidence="4 5">
    <name type="scientific">Rodentibacter pneumotropicus</name>
    <dbReference type="NCBI Taxonomy" id="758"/>
    <lineage>
        <taxon>Bacteria</taxon>
        <taxon>Pseudomonadati</taxon>
        <taxon>Pseudomonadota</taxon>
        <taxon>Gammaproteobacteria</taxon>
        <taxon>Pasteurellales</taxon>
        <taxon>Pasteurellaceae</taxon>
        <taxon>Rodentibacter</taxon>
    </lineage>
</organism>
<evidence type="ECO:0000256" key="1">
    <source>
        <dbReference type="ARBA" id="ARBA00009830"/>
    </source>
</evidence>
<dbReference type="Gene3D" id="2.40.160.20">
    <property type="match status" value="1"/>
</dbReference>
<dbReference type="GO" id="GO:0009279">
    <property type="term" value="C:cell outer membrane"/>
    <property type="evidence" value="ECO:0007669"/>
    <property type="project" value="UniProtKB-ARBA"/>
</dbReference>
<gene>
    <name evidence="4" type="ORF">D3M76_09200</name>
</gene>
<comment type="caution">
    <text evidence="4">The sequence shown here is derived from an EMBL/GenBank/DDBJ whole genome shotgun (WGS) entry which is preliminary data.</text>
</comment>
<name>A0A4S2PCA3_9PAST</name>
<feature type="chain" id="PRO_5030100017" description="Porin opacity type domain-containing protein" evidence="2">
    <location>
        <begin position="20"/>
        <end position="181"/>
    </location>
</feature>
<evidence type="ECO:0000313" key="5">
    <source>
        <dbReference type="Proteomes" id="UP000310576"/>
    </source>
</evidence>
<protein>
    <recommendedName>
        <fullName evidence="3">Porin opacity type domain-containing protein</fullName>
    </recommendedName>
</protein>
<proteinExistence type="inferred from homology"/>
<dbReference type="GO" id="GO:0015288">
    <property type="term" value="F:porin activity"/>
    <property type="evidence" value="ECO:0007669"/>
    <property type="project" value="InterPro"/>
</dbReference>
<evidence type="ECO:0000256" key="2">
    <source>
        <dbReference type="SAM" id="SignalP"/>
    </source>
</evidence>
<dbReference type="Proteomes" id="UP000310576">
    <property type="component" value="Unassembled WGS sequence"/>
</dbReference>
<dbReference type="InterPro" id="IPR003394">
    <property type="entry name" value="Porin_opacity"/>
</dbReference>
<dbReference type="Pfam" id="PF02462">
    <property type="entry name" value="Opacity"/>
    <property type="match status" value="1"/>
</dbReference>
<sequence length="181" mass="20036">MKKLLISTLLVSAALSAQAGNFYIQGDLGVSRIEASPDDEDYSIGSTVFDQRLSFGYDFKNQFRLAIDYHNFNKAELDEHRVKIKSLGITGFYDFEISNKDFIPYVGVRIAHNKAKITEEYCGYSHCYSNSYSSSSGGIGIIGGIQYKLSSNLNANVAIELNRLASDVAQGGIKIGLRYNF</sequence>
<keyword evidence="2" id="KW-0732">Signal</keyword>
<dbReference type="RefSeq" id="WP_077583411.1">
    <property type="nucleotide sequence ID" value="NZ_CAJUGY010000005.1"/>
</dbReference>
<evidence type="ECO:0000259" key="3">
    <source>
        <dbReference type="Pfam" id="PF02462"/>
    </source>
</evidence>
<feature type="signal peptide" evidence="2">
    <location>
        <begin position="1"/>
        <end position="19"/>
    </location>
</feature>
<dbReference type="AlphaFoldDB" id="A0A4S2PCA3"/>
<evidence type="ECO:0000313" key="4">
    <source>
        <dbReference type="EMBL" id="THA13182.1"/>
    </source>
</evidence>
<comment type="similarity">
    <text evidence="1">Belongs to the opacity porin family.</text>
</comment>
<reference evidence="4 5" key="1">
    <citation type="journal article" date="2019" name="Vet. Microbiol.">
        <title>Development of multi locus sequence typing (MLST) of Rodentibacter pneumotropicus.</title>
        <authorList>
            <person name="Adhikary S."/>
            <person name="Bisgaard M."/>
            <person name="Boot R."/>
            <person name="Benga L."/>
            <person name="Nicklas W."/>
            <person name="Christensen H."/>
        </authorList>
    </citation>
    <scope>NUCLEOTIDE SEQUENCE [LARGE SCALE GENOMIC DNA]</scope>
    <source>
        <strain evidence="4 5">1596_07</strain>
    </source>
</reference>
<dbReference type="SUPFAM" id="SSF56925">
    <property type="entry name" value="OMPA-like"/>
    <property type="match status" value="1"/>
</dbReference>
<accession>A0A4S2PCA3</accession>
<dbReference type="InterPro" id="IPR011250">
    <property type="entry name" value="OMP/PagP_B-barrel"/>
</dbReference>
<dbReference type="EMBL" id="QXNG01000093">
    <property type="protein sequence ID" value="THA13182.1"/>
    <property type="molecule type" value="Genomic_DNA"/>
</dbReference>